<dbReference type="AlphaFoldDB" id="A0A8J6P750"/>
<dbReference type="Pfam" id="PF12760">
    <property type="entry name" value="Zn_ribbon_IS1595"/>
    <property type="match status" value="1"/>
</dbReference>
<keyword evidence="3" id="KW-1185">Reference proteome</keyword>
<dbReference type="InterPro" id="IPR024445">
    <property type="entry name" value="Tnp_ISXO2-like"/>
</dbReference>
<name>A0A8J6P750_9FLAO</name>
<protein>
    <submittedName>
        <fullName evidence="2">IS1595 family transposase</fullName>
    </submittedName>
</protein>
<dbReference type="EMBL" id="JACVEL010000007">
    <property type="protein sequence ID" value="MBC9813097.1"/>
    <property type="molecule type" value="Genomic_DNA"/>
</dbReference>
<comment type="caution">
    <text evidence="2">The sequence shown here is derived from an EMBL/GenBank/DDBJ whole genome shotgun (WGS) entry which is preliminary data.</text>
</comment>
<dbReference type="NCBIfam" id="NF033547">
    <property type="entry name" value="transpos_IS1595"/>
    <property type="match status" value="1"/>
</dbReference>
<organism evidence="2 3">
    <name type="scientific">Taishania pollutisoli</name>
    <dbReference type="NCBI Taxonomy" id="2766479"/>
    <lineage>
        <taxon>Bacteria</taxon>
        <taxon>Pseudomonadati</taxon>
        <taxon>Bacteroidota</taxon>
        <taxon>Flavobacteriia</taxon>
        <taxon>Flavobacteriales</taxon>
        <taxon>Crocinitomicaceae</taxon>
        <taxon>Taishania</taxon>
    </lineage>
</organism>
<accession>A0A8J6P750</accession>
<dbReference type="PANTHER" id="PTHR47163">
    <property type="entry name" value="DDE_TNP_IS1595 DOMAIN-CONTAINING PROTEIN"/>
    <property type="match status" value="1"/>
</dbReference>
<dbReference type="Pfam" id="PF12762">
    <property type="entry name" value="DDE_Tnp_IS1595"/>
    <property type="match status" value="1"/>
</dbReference>
<gene>
    <name evidence="2" type="ORF">H9Y05_11515</name>
</gene>
<dbReference type="Proteomes" id="UP000652681">
    <property type="component" value="Unassembled WGS sequence"/>
</dbReference>
<dbReference type="InterPro" id="IPR024442">
    <property type="entry name" value="Transposase_Zn_ribbon"/>
</dbReference>
<evidence type="ECO:0000313" key="3">
    <source>
        <dbReference type="Proteomes" id="UP000652681"/>
    </source>
</evidence>
<evidence type="ECO:0000313" key="2">
    <source>
        <dbReference type="EMBL" id="MBC9813097.1"/>
    </source>
</evidence>
<dbReference type="InterPro" id="IPR053164">
    <property type="entry name" value="IS1016-like_transposase"/>
</dbReference>
<sequence>MKSFTSIYELLEFFPTEAVCEEYLAQHRWKDGVSCCPYCESRRVSKLEGKTKRYKCYSCRKQFSVRVGTLFHNSKLPLKKWFIAIHLLTTSTKGISSYQLARELKISQESAWFVLHRIRETYNQSKNKFRKKKLEIDETLYGGVEANKHKNKKTKNNQGRSTKTKAAILGIMERNGSVFAIHLEDLKGNTIIPIIKSKISKNATVFTDEYRPYRQLKQNFKHQYVNHSQGKYVIGEAHTNNLEGFWSQMKRAIGRTYHSVSKKHLQRYVNEAVFRHNNTIEERFNIVLSKSIGVRLDYETLVGKVA</sequence>
<evidence type="ECO:0000259" key="1">
    <source>
        <dbReference type="SMART" id="SM01126"/>
    </source>
</evidence>
<reference evidence="2" key="1">
    <citation type="submission" date="2020-09" db="EMBL/GenBank/DDBJ databases">
        <title>Taishania pollutisoli gen. nov., sp. nov., Isolated from Tetrabromobisphenol A-Contaminated Soil.</title>
        <authorList>
            <person name="Chen Q."/>
        </authorList>
    </citation>
    <scope>NUCLEOTIDE SEQUENCE</scope>
    <source>
        <strain evidence="2">CZZ-1</strain>
    </source>
</reference>
<feature type="domain" description="ISXO2-like transposase" evidence="1">
    <location>
        <begin position="128"/>
        <end position="277"/>
    </location>
</feature>
<dbReference type="SMART" id="SM01126">
    <property type="entry name" value="DDE_Tnp_IS1595"/>
    <property type="match status" value="1"/>
</dbReference>
<dbReference type="PANTHER" id="PTHR47163:SF2">
    <property type="entry name" value="SI:DKEY-17M8.2"/>
    <property type="match status" value="1"/>
</dbReference>
<proteinExistence type="predicted"/>